<dbReference type="AlphaFoldDB" id="A0AAW6HMX0"/>
<feature type="transmembrane region" description="Helical" evidence="1">
    <location>
        <begin position="391"/>
        <end position="413"/>
    </location>
</feature>
<reference evidence="2" key="1">
    <citation type="submission" date="2021-11" db="EMBL/GenBank/DDBJ databases">
        <title>Description of Mycoplasma bradburyaesp. nov.from sea birds: a tribute to a great mycoplasmologist.</title>
        <authorList>
            <person name="Ramirez A.S."/>
            <person name="Poveda C."/>
            <person name="Suarez-Perez A."/>
            <person name="Rosales R.S."/>
            <person name="Dijkman R."/>
            <person name="Feberwee A."/>
            <person name="Spergser J."/>
            <person name="Szostak M.P."/>
            <person name="Ressel L."/>
            <person name="Calabuig P."/>
            <person name="Catania S."/>
            <person name="Gobbo F."/>
            <person name="Timofte D."/>
            <person name="Poveda J.B."/>
        </authorList>
    </citation>
    <scope>NUCLEOTIDE SEQUENCE</scope>
    <source>
        <strain evidence="2">T264</strain>
    </source>
</reference>
<keyword evidence="1" id="KW-0812">Transmembrane</keyword>
<feature type="transmembrane region" description="Helical" evidence="1">
    <location>
        <begin position="233"/>
        <end position="251"/>
    </location>
</feature>
<feature type="transmembrane region" description="Helical" evidence="1">
    <location>
        <begin position="294"/>
        <end position="321"/>
    </location>
</feature>
<organism evidence="2 3">
    <name type="scientific">Mycoplasma bradburyae</name>
    <dbReference type="NCBI Taxonomy" id="2963128"/>
    <lineage>
        <taxon>Bacteria</taxon>
        <taxon>Bacillati</taxon>
        <taxon>Mycoplasmatota</taxon>
        <taxon>Mollicutes</taxon>
        <taxon>Mycoplasmataceae</taxon>
        <taxon>Mycoplasma</taxon>
    </lineage>
</organism>
<feature type="transmembrane region" description="Helical" evidence="1">
    <location>
        <begin position="93"/>
        <end position="115"/>
    </location>
</feature>
<feature type="transmembrane region" description="Helical" evidence="1">
    <location>
        <begin position="263"/>
        <end position="282"/>
    </location>
</feature>
<keyword evidence="1" id="KW-1133">Transmembrane helix</keyword>
<keyword evidence="1" id="KW-0472">Membrane</keyword>
<dbReference type="Proteomes" id="UP001216384">
    <property type="component" value="Unassembled WGS sequence"/>
</dbReference>
<feature type="transmembrane region" description="Helical" evidence="1">
    <location>
        <begin position="50"/>
        <end position="73"/>
    </location>
</feature>
<feature type="transmembrane region" description="Helical" evidence="1">
    <location>
        <begin position="342"/>
        <end position="371"/>
    </location>
</feature>
<comment type="caution">
    <text evidence="2">The sequence shown here is derived from an EMBL/GenBank/DDBJ whole genome shotgun (WGS) entry which is preliminary data.</text>
</comment>
<evidence type="ECO:0000313" key="3">
    <source>
        <dbReference type="Proteomes" id="UP001216384"/>
    </source>
</evidence>
<feature type="transmembrane region" description="Helical" evidence="1">
    <location>
        <begin position="192"/>
        <end position="213"/>
    </location>
</feature>
<name>A0AAW6HMX0_9MOLU</name>
<feature type="transmembrane region" description="Helical" evidence="1">
    <location>
        <begin position="163"/>
        <end position="185"/>
    </location>
</feature>
<evidence type="ECO:0000256" key="1">
    <source>
        <dbReference type="SAM" id="Phobius"/>
    </source>
</evidence>
<dbReference type="RefSeq" id="WP_255045693.1">
    <property type="nucleotide sequence ID" value="NZ_CP101415.1"/>
</dbReference>
<gene>
    <name evidence="2" type="ORF">LNO71_00475</name>
</gene>
<dbReference type="EMBL" id="JAJHZP010000002">
    <property type="protein sequence ID" value="MDC4183120.1"/>
    <property type="molecule type" value="Genomic_DNA"/>
</dbReference>
<protein>
    <submittedName>
        <fullName evidence="2">Uncharacterized protein</fullName>
    </submittedName>
</protein>
<sequence length="439" mass="51191">MKKYIDNNSLSNYKFNINGLRAIIFIGVVSSLASIGFLVIGGQLSVGFKIFLNLIWFPFIGLGYCVSAIALGFNIYTDKHLTFKQYIYKNKLFYFYFYIVAFIIILIFVITLVILQNKNDKLLELGITALKEIEKDQVIGWGTDPYKWYGYIFLYTLFPTQNYNIIGTSFIVSLFWFNLFGFLIINFLNKSGFAANTLLIVTLISYCFFTHISSLIANEFPTIGMDNPWLSKIHRYSSFINTISLFYFGLYMRKYMRIWKFKFSVLMLSILTAIAIVAQTILDFKTNRINKYNFALASGYASPLIFLLSWLWINSCVGFNLESKTTKNKFINSFNKFSKHIGFCYPLWFQLAGWTSRFIYGYLILHIIFGIDVEPAWYPLTLLRFATNQDTNNILFSFLIIFNVIVIPFMYYLPAKYLLKALNKIDTYIQNKRKNKISL</sequence>
<feature type="transmembrane region" description="Helical" evidence="1">
    <location>
        <begin position="20"/>
        <end position="44"/>
    </location>
</feature>
<accession>A0AAW6HMX0</accession>
<evidence type="ECO:0000313" key="2">
    <source>
        <dbReference type="EMBL" id="MDC4183120.1"/>
    </source>
</evidence>
<proteinExistence type="predicted"/>